<accession>A0A1I3JF74</accession>
<dbReference type="InterPro" id="IPR045276">
    <property type="entry name" value="YbiO_bact"/>
</dbReference>
<dbReference type="InterPro" id="IPR006685">
    <property type="entry name" value="MscS_channel_2nd"/>
</dbReference>
<dbReference type="STRING" id="46223.SAMN05421852_10152"/>
<keyword evidence="5 8" id="KW-1133">Transmembrane helix</keyword>
<keyword evidence="12" id="KW-1185">Reference proteome</keyword>
<evidence type="ECO:0000256" key="2">
    <source>
        <dbReference type="ARBA" id="ARBA00008017"/>
    </source>
</evidence>
<dbReference type="FunFam" id="2.30.30.60:FF:000001">
    <property type="entry name" value="MscS Mechanosensitive ion channel"/>
    <property type="match status" value="1"/>
</dbReference>
<dbReference type="SUPFAM" id="SSF82689">
    <property type="entry name" value="Mechanosensitive channel protein MscS (YggB), C-terminal domain"/>
    <property type="match status" value="1"/>
</dbReference>
<evidence type="ECO:0000256" key="4">
    <source>
        <dbReference type="ARBA" id="ARBA00022692"/>
    </source>
</evidence>
<feature type="transmembrane region" description="Helical" evidence="8">
    <location>
        <begin position="112"/>
        <end position="131"/>
    </location>
</feature>
<dbReference type="Gene3D" id="2.30.30.60">
    <property type="match status" value="1"/>
</dbReference>
<dbReference type="PANTHER" id="PTHR30460">
    <property type="entry name" value="MODERATE CONDUCTANCE MECHANOSENSITIVE CHANNEL YBIO"/>
    <property type="match status" value="1"/>
</dbReference>
<dbReference type="GO" id="GO:0005886">
    <property type="term" value="C:plasma membrane"/>
    <property type="evidence" value="ECO:0007669"/>
    <property type="project" value="UniProtKB-SubCell"/>
</dbReference>
<evidence type="ECO:0000256" key="1">
    <source>
        <dbReference type="ARBA" id="ARBA00004651"/>
    </source>
</evidence>
<evidence type="ECO:0000256" key="7">
    <source>
        <dbReference type="ARBA" id="ARBA00059688"/>
    </source>
</evidence>
<name>A0A1I3JF74_9BACL</name>
<evidence type="ECO:0000256" key="5">
    <source>
        <dbReference type="ARBA" id="ARBA00022989"/>
    </source>
</evidence>
<proteinExistence type="inferred from homology"/>
<organism evidence="11 12">
    <name type="scientific">Thermoflavimicrobium dichotomicum</name>
    <dbReference type="NCBI Taxonomy" id="46223"/>
    <lineage>
        <taxon>Bacteria</taxon>
        <taxon>Bacillati</taxon>
        <taxon>Bacillota</taxon>
        <taxon>Bacilli</taxon>
        <taxon>Bacillales</taxon>
        <taxon>Thermoactinomycetaceae</taxon>
        <taxon>Thermoflavimicrobium</taxon>
    </lineage>
</organism>
<dbReference type="SUPFAM" id="SSF50182">
    <property type="entry name" value="Sm-like ribonucleoproteins"/>
    <property type="match status" value="1"/>
</dbReference>
<feature type="transmembrane region" description="Helical" evidence="8">
    <location>
        <begin position="81"/>
        <end position="106"/>
    </location>
</feature>
<comment type="subcellular location">
    <subcellularLocation>
        <location evidence="1">Cell membrane</location>
        <topology evidence="1">Multi-pass membrane protein</topology>
    </subcellularLocation>
</comment>
<sequence length="312" mass="35541">MLFTSSIFLTAQDSNLAENLIAKTKKLLVNIIEDPVRNLLIPIGEIVLIIVLTIIAVRMIRRVVDKTFSFSKIQTNQGQTLRTLINSIVTYSLYFIAILTILSIFGINLAPVLAGAGILGLAIGFGAQNLVKDVISGFFLIFERQLEVGDFVQINNQISGTVEEVGLRVTKIREFNQRLHYLSNRMITQVTNYNREKMRAIAQIIVPLEADFQLVTQSLEETCEKIRKEFEKDLIEEPQILEFTNMDINGVQFTIHAVCHPDAYYPLERAMRKEALMNLHRHGIEIAYTRSVIYNPEQAYQLQTQKKEPVKV</sequence>
<dbReference type="RefSeq" id="WP_093226974.1">
    <property type="nucleotide sequence ID" value="NZ_FORR01000001.1"/>
</dbReference>
<evidence type="ECO:0000259" key="10">
    <source>
        <dbReference type="Pfam" id="PF21088"/>
    </source>
</evidence>
<dbReference type="Gene3D" id="3.30.70.100">
    <property type="match status" value="1"/>
</dbReference>
<keyword evidence="4 8" id="KW-0812">Transmembrane</keyword>
<evidence type="ECO:0000256" key="8">
    <source>
        <dbReference type="SAM" id="Phobius"/>
    </source>
</evidence>
<dbReference type="InterPro" id="IPR049142">
    <property type="entry name" value="MS_channel_1st"/>
</dbReference>
<feature type="domain" description="Mechanosensitive ion channel MscS" evidence="9">
    <location>
        <begin position="129"/>
        <end position="195"/>
    </location>
</feature>
<dbReference type="Pfam" id="PF21088">
    <property type="entry name" value="MS_channel_1st"/>
    <property type="match status" value="1"/>
</dbReference>
<dbReference type="InterPro" id="IPR011066">
    <property type="entry name" value="MscS_channel_C_sf"/>
</dbReference>
<dbReference type="Gene3D" id="1.10.287.1260">
    <property type="match status" value="1"/>
</dbReference>
<feature type="domain" description="Mechanosensitive ion channel transmembrane helices 2/3" evidence="10">
    <location>
        <begin position="88"/>
        <end position="128"/>
    </location>
</feature>
<evidence type="ECO:0000256" key="3">
    <source>
        <dbReference type="ARBA" id="ARBA00022475"/>
    </source>
</evidence>
<dbReference type="InterPro" id="IPR010920">
    <property type="entry name" value="LSM_dom_sf"/>
</dbReference>
<feature type="transmembrane region" description="Helical" evidence="8">
    <location>
        <begin position="40"/>
        <end position="60"/>
    </location>
</feature>
<keyword evidence="6 8" id="KW-0472">Membrane</keyword>
<dbReference type="InterPro" id="IPR023408">
    <property type="entry name" value="MscS_beta-dom_sf"/>
</dbReference>
<dbReference type="InterPro" id="IPR011014">
    <property type="entry name" value="MscS_channel_TM-2"/>
</dbReference>
<dbReference type="Pfam" id="PF00924">
    <property type="entry name" value="MS_channel_2nd"/>
    <property type="match status" value="1"/>
</dbReference>
<keyword evidence="3" id="KW-1003">Cell membrane</keyword>
<dbReference type="Proteomes" id="UP000199545">
    <property type="component" value="Unassembled WGS sequence"/>
</dbReference>
<comment type="similarity">
    <text evidence="2">Belongs to the MscS (TC 1.A.23) family.</text>
</comment>
<dbReference type="GO" id="GO:0008381">
    <property type="term" value="F:mechanosensitive monoatomic ion channel activity"/>
    <property type="evidence" value="ECO:0007669"/>
    <property type="project" value="InterPro"/>
</dbReference>
<comment type="function">
    <text evidence="7">May play a role in resistance to osmotic downshock.</text>
</comment>
<dbReference type="OrthoDB" id="9809206at2"/>
<evidence type="ECO:0000313" key="12">
    <source>
        <dbReference type="Proteomes" id="UP000199545"/>
    </source>
</evidence>
<evidence type="ECO:0000313" key="11">
    <source>
        <dbReference type="EMBL" id="SFI58903.1"/>
    </source>
</evidence>
<evidence type="ECO:0000256" key="6">
    <source>
        <dbReference type="ARBA" id="ARBA00023136"/>
    </source>
</evidence>
<gene>
    <name evidence="11" type="ORF">SAMN05421852_10152</name>
</gene>
<dbReference type="AlphaFoldDB" id="A0A1I3JF74"/>
<reference evidence="11 12" key="1">
    <citation type="submission" date="2016-10" db="EMBL/GenBank/DDBJ databases">
        <authorList>
            <person name="de Groot N.N."/>
        </authorList>
    </citation>
    <scope>NUCLEOTIDE SEQUENCE [LARGE SCALE GENOMIC DNA]</scope>
    <source>
        <strain evidence="11 12">DSM 44778</strain>
    </source>
</reference>
<evidence type="ECO:0000259" key="9">
    <source>
        <dbReference type="Pfam" id="PF00924"/>
    </source>
</evidence>
<dbReference type="SUPFAM" id="SSF82861">
    <property type="entry name" value="Mechanosensitive channel protein MscS (YggB), transmembrane region"/>
    <property type="match status" value="1"/>
</dbReference>
<protein>
    <submittedName>
        <fullName evidence="11">Small conductance mechanosensitive channel</fullName>
    </submittedName>
</protein>
<dbReference type="EMBL" id="FORR01000001">
    <property type="protein sequence ID" value="SFI58903.1"/>
    <property type="molecule type" value="Genomic_DNA"/>
</dbReference>
<dbReference type="PANTHER" id="PTHR30460:SF0">
    <property type="entry name" value="MODERATE CONDUCTANCE MECHANOSENSITIVE CHANNEL YBIO"/>
    <property type="match status" value="1"/>
</dbReference>